<feature type="region of interest" description="Disordered" evidence="9">
    <location>
        <begin position="103"/>
        <end position="170"/>
    </location>
</feature>
<comment type="similarity">
    <text evidence="2">Belongs to the TAF4 family.</text>
</comment>
<dbReference type="GO" id="GO:0016251">
    <property type="term" value="F:RNA polymerase II general transcription initiation factor activity"/>
    <property type="evidence" value="ECO:0007669"/>
    <property type="project" value="TreeGrafter"/>
</dbReference>
<dbReference type="OrthoDB" id="21060at2759"/>
<evidence type="ECO:0000259" key="10">
    <source>
        <dbReference type="Pfam" id="PF05236"/>
    </source>
</evidence>
<dbReference type="OMA" id="QDAIFVM"/>
<name>A0A1X2HKR5_SYNRA</name>
<protein>
    <recommendedName>
        <fullName evidence="3">Transcription initiation factor TFIID subunit 4</fullName>
    </recommendedName>
    <alternativeName>
        <fullName evidence="8">TBP-associated factor 4</fullName>
    </alternativeName>
</protein>
<dbReference type="InterPro" id="IPR007900">
    <property type="entry name" value="TAF4_C"/>
</dbReference>
<dbReference type="GO" id="GO:0003743">
    <property type="term" value="F:translation initiation factor activity"/>
    <property type="evidence" value="ECO:0007669"/>
    <property type="project" value="UniProtKB-KW"/>
</dbReference>
<evidence type="ECO:0000313" key="12">
    <source>
        <dbReference type="Proteomes" id="UP000242180"/>
    </source>
</evidence>
<keyword evidence="11" id="KW-0396">Initiation factor</keyword>
<keyword evidence="6" id="KW-0539">Nucleus</keyword>
<evidence type="ECO:0000256" key="9">
    <source>
        <dbReference type="SAM" id="MobiDB-lite"/>
    </source>
</evidence>
<dbReference type="PANTHER" id="PTHR15138">
    <property type="entry name" value="TRANSCRIPTION INITIATION FACTOR TFIID SUBUNIT 4"/>
    <property type="match status" value="1"/>
</dbReference>
<evidence type="ECO:0000256" key="4">
    <source>
        <dbReference type="ARBA" id="ARBA00023015"/>
    </source>
</evidence>
<feature type="compositionally biased region" description="Basic and acidic residues" evidence="9">
    <location>
        <begin position="463"/>
        <end position="483"/>
    </location>
</feature>
<evidence type="ECO:0000256" key="1">
    <source>
        <dbReference type="ARBA" id="ARBA00004123"/>
    </source>
</evidence>
<dbReference type="InterPro" id="IPR045144">
    <property type="entry name" value="TAF4"/>
</dbReference>
<dbReference type="Proteomes" id="UP000242180">
    <property type="component" value="Unassembled WGS sequence"/>
</dbReference>
<evidence type="ECO:0000256" key="8">
    <source>
        <dbReference type="ARBA" id="ARBA00031747"/>
    </source>
</evidence>
<evidence type="ECO:0000256" key="2">
    <source>
        <dbReference type="ARBA" id="ARBA00006178"/>
    </source>
</evidence>
<dbReference type="GO" id="GO:0006367">
    <property type="term" value="P:transcription initiation at RNA polymerase II promoter"/>
    <property type="evidence" value="ECO:0007669"/>
    <property type="project" value="TreeGrafter"/>
</dbReference>
<feature type="compositionally biased region" description="Low complexity" evidence="9">
    <location>
        <begin position="148"/>
        <end position="170"/>
    </location>
</feature>
<keyword evidence="12" id="KW-1185">Reference proteome</keyword>
<dbReference type="CDD" id="cd08045">
    <property type="entry name" value="HFD_TAF4"/>
    <property type="match status" value="1"/>
</dbReference>
<dbReference type="InterPro" id="IPR009072">
    <property type="entry name" value="Histone-fold"/>
</dbReference>
<dbReference type="Pfam" id="PF05236">
    <property type="entry name" value="TAF4"/>
    <property type="match status" value="1"/>
</dbReference>
<evidence type="ECO:0000256" key="6">
    <source>
        <dbReference type="ARBA" id="ARBA00023242"/>
    </source>
</evidence>
<dbReference type="STRING" id="13706.A0A1X2HKR5"/>
<dbReference type="GO" id="GO:0005669">
    <property type="term" value="C:transcription factor TFIID complex"/>
    <property type="evidence" value="ECO:0007669"/>
    <property type="project" value="InterPro"/>
</dbReference>
<evidence type="ECO:0000313" key="11">
    <source>
        <dbReference type="EMBL" id="ORY99864.1"/>
    </source>
</evidence>
<gene>
    <name evidence="11" type="ORF">BCR43DRAFT_484417</name>
</gene>
<comment type="subcellular location">
    <subcellularLocation>
        <location evidence="1">Nucleus</location>
    </subcellularLocation>
</comment>
<keyword evidence="5" id="KW-0804">Transcription</keyword>
<feature type="compositionally biased region" description="Low complexity" evidence="9">
    <location>
        <begin position="303"/>
        <end position="324"/>
    </location>
</feature>
<accession>A0A1X2HKR5</accession>
<dbReference type="AlphaFoldDB" id="A0A1X2HKR5"/>
<feature type="domain" description="Transcription initiation factor TFIID component TAF4 C-terminal" evidence="10">
    <location>
        <begin position="332"/>
        <end position="653"/>
    </location>
</feature>
<organism evidence="11 12">
    <name type="scientific">Syncephalastrum racemosum</name>
    <name type="common">Filamentous fungus</name>
    <dbReference type="NCBI Taxonomy" id="13706"/>
    <lineage>
        <taxon>Eukaryota</taxon>
        <taxon>Fungi</taxon>
        <taxon>Fungi incertae sedis</taxon>
        <taxon>Mucoromycota</taxon>
        <taxon>Mucoromycotina</taxon>
        <taxon>Mucoromycetes</taxon>
        <taxon>Mucorales</taxon>
        <taxon>Syncephalastraceae</taxon>
        <taxon>Syncephalastrum</taxon>
    </lineage>
</organism>
<dbReference type="EMBL" id="MCGN01000002">
    <property type="protein sequence ID" value="ORY99864.1"/>
    <property type="molecule type" value="Genomic_DNA"/>
</dbReference>
<keyword evidence="4" id="KW-0805">Transcription regulation</keyword>
<feature type="region of interest" description="Disordered" evidence="9">
    <location>
        <begin position="1"/>
        <end position="23"/>
    </location>
</feature>
<comment type="function">
    <text evidence="7">Functions as a component of the DNA-binding general transcription factor complex TFIID. Binding of TFIID to a promoter (with or without TATA element) is the initial step in pre-initiation complex (PIC) formation. TFIID plays a key role in the regulation of gene expression by RNA polymerase II through different activities such as transcription activator interaction, core promoter recognition and selectivity, TFIIA and TFIIB interaction, chromatin modification (histone acetylation by TAF1), facilitation of DNA opening and initiation of transcription.</text>
</comment>
<dbReference type="PANTHER" id="PTHR15138:SF14">
    <property type="entry name" value="TRANSCRIPTION INITIATION FACTOR TFIID SUBUNIT 4"/>
    <property type="match status" value="1"/>
</dbReference>
<dbReference type="GO" id="GO:0003677">
    <property type="term" value="F:DNA binding"/>
    <property type="evidence" value="ECO:0007669"/>
    <property type="project" value="TreeGrafter"/>
</dbReference>
<keyword evidence="11" id="KW-0648">Protein biosynthesis</keyword>
<comment type="caution">
    <text evidence="11">The sequence shown here is derived from an EMBL/GenBank/DDBJ whole genome shotgun (WGS) entry which is preliminary data.</text>
</comment>
<reference evidence="11 12" key="1">
    <citation type="submission" date="2016-07" db="EMBL/GenBank/DDBJ databases">
        <title>Pervasive Adenine N6-methylation of Active Genes in Fungi.</title>
        <authorList>
            <consortium name="DOE Joint Genome Institute"/>
            <person name="Mondo S.J."/>
            <person name="Dannebaum R.O."/>
            <person name="Kuo R.C."/>
            <person name="Labutti K."/>
            <person name="Haridas S."/>
            <person name="Kuo A."/>
            <person name="Salamov A."/>
            <person name="Ahrendt S.R."/>
            <person name="Lipzen A."/>
            <person name="Sullivan W."/>
            <person name="Andreopoulos W.B."/>
            <person name="Clum A."/>
            <person name="Lindquist E."/>
            <person name="Daum C."/>
            <person name="Ramamoorthy G.K."/>
            <person name="Gryganskyi A."/>
            <person name="Culley D."/>
            <person name="Magnuson J.K."/>
            <person name="James T.Y."/>
            <person name="O'Malley M.A."/>
            <person name="Stajich J.E."/>
            <person name="Spatafora J.W."/>
            <person name="Visel A."/>
            <person name="Grigoriev I.V."/>
        </authorList>
    </citation>
    <scope>NUCLEOTIDE SEQUENCE [LARGE SCALE GENOMIC DNA]</scope>
    <source>
        <strain evidence="11 12">NRRL 2496</strain>
    </source>
</reference>
<dbReference type="Gene3D" id="1.10.20.10">
    <property type="entry name" value="Histone, subunit A"/>
    <property type="match status" value="1"/>
</dbReference>
<feature type="region of interest" description="Disordered" evidence="9">
    <location>
        <begin position="463"/>
        <end position="521"/>
    </location>
</feature>
<feature type="compositionally biased region" description="Low complexity" evidence="9">
    <location>
        <begin position="9"/>
        <end position="19"/>
    </location>
</feature>
<feature type="region of interest" description="Disordered" evidence="9">
    <location>
        <begin position="545"/>
        <end position="617"/>
    </location>
</feature>
<evidence type="ECO:0000256" key="7">
    <source>
        <dbReference type="ARBA" id="ARBA00025346"/>
    </source>
</evidence>
<feature type="compositionally biased region" description="Low complexity" evidence="9">
    <location>
        <begin position="120"/>
        <end position="140"/>
    </location>
</feature>
<evidence type="ECO:0000256" key="5">
    <source>
        <dbReference type="ARBA" id="ARBA00023163"/>
    </source>
</evidence>
<sequence length="668" mass="72082">MSKGGDESQQQQPPQTPQQNINVSIQDILGDDNNPLAVSGEASFQSFMAANENGSQAAYDRLPAELQHFFSSNGSEDLLDATSSSTTASLLSQQHVNDILWKDQKDPTSTSGVPSLMPTSAPASQPQPSWIMPATNTTQSTPPPQTMPIPVQSAPATASGSAPAGVSPQAASQMTLLDNITSALSPERKERFISLFKELQGNAVSADEFLNRAKLLLGNQEYKQLEDLRGGKNRKGGQQRTEDAQRAATMTGIIAPQMKRPKTDHPPATAMPMGPPMTTTMPMFKTPNMPNVAANLQIPRPNASQAPSSTPKPAPSSSAPGTAGDRIDYDTITDVMGYAGVDLKEEAEHFLRDGEMNTGSLPDGIDRTKLQDFLNADMLRERLLKSIKQLSIANMDPDYLSYLALATQYRLRGLIEQMVQASKHRILSQNPGAPPPTDENGHPLYKVVVQQDVKKQLLAVERAEREEERKRKEAIAERERRANMGDGEGGPGDEDRPKKKKKDKEMGPGVSARNMSEDMRKRHTNETALMSAGGVRKSWMLAAGNKEKQPFPNPPSAPGTPMAASPGSNTSTPADEEGAPRGRGRPRGRKAGEGKRGVMGGAGRGRGRQVDAGLFLPPSTIGRGGRLGELGARRVTVRDAVFALERDCEMPGRAGSQRTLLKTYSQRM</sequence>
<feature type="region of interest" description="Disordered" evidence="9">
    <location>
        <begin position="299"/>
        <end position="327"/>
    </location>
</feature>
<evidence type="ECO:0000256" key="3">
    <source>
        <dbReference type="ARBA" id="ARBA00017306"/>
    </source>
</evidence>
<dbReference type="InParanoid" id="A0A1X2HKR5"/>
<proteinExistence type="inferred from homology"/>
<dbReference type="GO" id="GO:0046982">
    <property type="term" value="F:protein heterodimerization activity"/>
    <property type="evidence" value="ECO:0007669"/>
    <property type="project" value="InterPro"/>
</dbReference>